<gene>
    <name evidence="1" type="ORF">PEVE_00035722</name>
</gene>
<evidence type="ECO:0000313" key="2">
    <source>
        <dbReference type="Proteomes" id="UP001159427"/>
    </source>
</evidence>
<comment type="caution">
    <text evidence="1">The sequence shown here is derived from an EMBL/GenBank/DDBJ whole genome shotgun (WGS) entry which is preliminary data.</text>
</comment>
<reference evidence="1 2" key="1">
    <citation type="submission" date="2022-05" db="EMBL/GenBank/DDBJ databases">
        <authorList>
            <consortium name="Genoscope - CEA"/>
            <person name="William W."/>
        </authorList>
    </citation>
    <scope>NUCLEOTIDE SEQUENCE [LARGE SCALE GENOMIC DNA]</scope>
</reference>
<dbReference type="Proteomes" id="UP001159427">
    <property type="component" value="Unassembled WGS sequence"/>
</dbReference>
<sequence>MAVTVYEREIPGGPFSAAVQINYSLGKTKCSNDSDCQSCGDETVICNFLKLCNYSSKIDVTIRNKPCYSTGLWKSACKSNDDCRCDEGNGLVCEDNECVEPPRTNKMSLYRHRRQIFGRSDERRSG</sequence>
<dbReference type="EMBL" id="CALNXI010005571">
    <property type="protein sequence ID" value="CAH3198094.1"/>
    <property type="molecule type" value="Genomic_DNA"/>
</dbReference>
<organism evidence="1 2">
    <name type="scientific">Porites evermanni</name>
    <dbReference type="NCBI Taxonomy" id="104178"/>
    <lineage>
        <taxon>Eukaryota</taxon>
        <taxon>Metazoa</taxon>
        <taxon>Cnidaria</taxon>
        <taxon>Anthozoa</taxon>
        <taxon>Hexacorallia</taxon>
        <taxon>Scleractinia</taxon>
        <taxon>Fungiina</taxon>
        <taxon>Poritidae</taxon>
        <taxon>Porites</taxon>
    </lineage>
</organism>
<proteinExistence type="predicted"/>
<name>A0ABN8T2L0_9CNID</name>
<protein>
    <submittedName>
        <fullName evidence="1">Uncharacterized protein</fullName>
    </submittedName>
</protein>
<evidence type="ECO:0000313" key="1">
    <source>
        <dbReference type="EMBL" id="CAH3198094.1"/>
    </source>
</evidence>
<accession>A0ABN8T2L0</accession>
<keyword evidence="2" id="KW-1185">Reference proteome</keyword>